<protein>
    <submittedName>
        <fullName evidence="2">Uncharacterized protein</fullName>
    </submittedName>
</protein>
<dbReference type="OrthoDB" id="9156251at2"/>
<name>A0A5C8Z9U9_9GAMM</name>
<dbReference type="Proteomes" id="UP000321764">
    <property type="component" value="Unassembled WGS sequence"/>
</dbReference>
<keyword evidence="3" id="KW-1185">Reference proteome</keyword>
<feature type="transmembrane region" description="Helical" evidence="1">
    <location>
        <begin position="112"/>
        <end position="133"/>
    </location>
</feature>
<feature type="transmembrane region" description="Helical" evidence="1">
    <location>
        <begin position="324"/>
        <end position="347"/>
    </location>
</feature>
<feature type="transmembrane region" description="Helical" evidence="1">
    <location>
        <begin position="139"/>
        <end position="158"/>
    </location>
</feature>
<organism evidence="2 3">
    <name type="scientific">Reinekea thalattae</name>
    <dbReference type="NCBI Taxonomy" id="2593301"/>
    <lineage>
        <taxon>Bacteria</taxon>
        <taxon>Pseudomonadati</taxon>
        <taxon>Pseudomonadota</taxon>
        <taxon>Gammaproteobacteria</taxon>
        <taxon>Oceanospirillales</taxon>
        <taxon>Saccharospirillaceae</taxon>
        <taxon>Reinekea</taxon>
    </lineage>
</organism>
<keyword evidence="1" id="KW-1133">Transmembrane helix</keyword>
<accession>A0A5C8Z9U9</accession>
<evidence type="ECO:0000256" key="1">
    <source>
        <dbReference type="SAM" id="Phobius"/>
    </source>
</evidence>
<keyword evidence="1" id="KW-0812">Transmembrane</keyword>
<feature type="transmembrane region" description="Helical" evidence="1">
    <location>
        <begin position="204"/>
        <end position="230"/>
    </location>
</feature>
<evidence type="ECO:0000313" key="3">
    <source>
        <dbReference type="Proteomes" id="UP000321764"/>
    </source>
</evidence>
<proteinExistence type="predicted"/>
<dbReference type="EMBL" id="VKAD01000001">
    <property type="protein sequence ID" value="TXR54033.1"/>
    <property type="molecule type" value="Genomic_DNA"/>
</dbReference>
<reference evidence="2 3" key="1">
    <citation type="submission" date="2019-07" db="EMBL/GenBank/DDBJ databases">
        <title>Reinekea sp. strain SSH23 genome sequencing and assembly.</title>
        <authorList>
            <person name="Kim I."/>
        </authorList>
    </citation>
    <scope>NUCLEOTIDE SEQUENCE [LARGE SCALE GENOMIC DNA]</scope>
    <source>
        <strain evidence="2 3">SSH23</strain>
    </source>
</reference>
<feature type="transmembrane region" description="Helical" evidence="1">
    <location>
        <begin position="12"/>
        <end position="36"/>
    </location>
</feature>
<dbReference type="NCBIfam" id="NF047644">
    <property type="entry name" value="TsoY_fam"/>
    <property type="match status" value="1"/>
</dbReference>
<feature type="transmembrane region" description="Helical" evidence="1">
    <location>
        <begin position="179"/>
        <end position="198"/>
    </location>
</feature>
<feature type="transmembrane region" description="Helical" evidence="1">
    <location>
        <begin position="284"/>
        <end position="303"/>
    </location>
</feature>
<keyword evidence="1" id="KW-0472">Membrane</keyword>
<feature type="transmembrane region" description="Helical" evidence="1">
    <location>
        <begin position="56"/>
        <end position="83"/>
    </location>
</feature>
<evidence type="ECO:0000313" key="2">
    <source>
        <dbReference type="EMBL" id="TXR54033.1"/>
    </source>
</evidence>
<sequence length="397" mass="43102">MIRRNPNLNYHPSYWLAALGAGGTAVSFFMYLMWMVPHKSTPIPTFADLQAQLSTGGIVTSISIAAIIAIIGFSILHLVLLGWNILESLAHKKDLDALNNTPAELQKMAIPLTFAMTINVFFILGALFVPGLWNYVEYLFPGAIVAFGIVAFFATRQFGNYMAHIIHNGGHKSHEHNHLSGLISVFTFSMVAVGFAASSAMSHVGATVAVATTLSIAFAVFAVVLAIIVLTHGLNAMMEHGLAHPASPSIWMLIPILTLLGITWVRLSHGLTHEYGVESSAGDLFLPLTILFSLQIGVLALGYKVMKANGYLKAYIQGDQESPVSFGLICPGVALFVLGMFWWHIGWVKTGVIAQFSPIYWLGMALLFVVQLITVVALLKLSNKLLRHPADRTLAHA</sequence>
<dbReference type="RefSeq" id="WP_147713432.1">
    <property type="nucleotide sequence ID" value="NZ_VKAD01000001.1"/>
</dbReference>
<dbReference type="InterPro" id="IPR059133">
    <property type="entry name" value="TsoY-like"/>
</dbReference>
<feature type="transmembrane region" description="Helical" evidence="1">
    <location>
        <begin position="242"/>
        <end position="264"/>
    </location>
</feature>
<feature type="transmembrane region" description="Helical" evidence="1">
    <location>
        <begin position="359"/>
        <end position="379"/>
    </location>
</feature>
<comment type="caution">
    <text evidence="2">The sequence shown here is derived from an EMBL/GenBank/DDBJ whole genome shotgun (WGS) entry which is preliminary data.</text>
</comment>
<gene>
    <name evidence="2" type="ORF">FME95_05670</name>
</gene>
<dbReference type="AlphaFoldDB" id="A0A5C8Z9U9"/>